<keyword evidence="5" id="KW-0808">Transferase</keyword>
<evidence type="ECO:0000313" key="15">
    <source>
        <dbReference type="Proteomes" id="UP000323865"/>
    </source>
</evidence>
<evidence type="ECO:0000256" key="5">
    <source>
        <dbReference type="ARBA" id="ARBA00022679"/>
    </source>
</evidence>
<comment type="subcellular location">
    <subcellularLocation>
        <location evidence="1">Cytoplasm</location>
    </subcellularLocation>
</comment>
<organism evidence="14 15">
    <name type="scientific">Dermabacter vaginalis</name>
    <dbReference type="NCBI Taxonomy" id="1630135"/>
    <lineage>
        <taxon>Bacteria</taxon>
        <taxon>Bacillati</taxon>
        <taxon>Actinomycetota</taxon>
        <taxon>Actinomycetes</taxon>
        <taxon>Micrococcales</taxon>
        <taxon>Dermabacteraceae</taxon>
        <taxon>Dermabacter</taxon>
    </lineage>
</organism>
<keyword evidence="4" id="KW-0963">Cytoplasm</keyword>
<dbReference type="EMBL" id="CP044108">
    <property type="protein sequence ID" value="QEU11704.1"/>
    <property type="molecule type" value="Genomic_DNA"/>
</dbReference>
<evidence type="ECO:0000256" key="11">
    <source>
        <dbReference type="ARBA" id="ARBA00048366"/>
    </source>
</evidence>
<dbReference type="InterPro" id="IPR010923">
    <property type="entry name" value="T(6)A37_SUA5"/>
</dbReference>
<feature type="compositionally biased region" description="Basic and acidic residues" evidence="12">
    <location>
        <begin position="241"/>
        <end position="259"/>
    </location>
</feature>
<reference evidence="14 15" key="1">
    <citation type="submission" date="2019-09" db="EMBL/GenBank/DDBJ databases">
        <title>FDA dAtabase for Regulatory Grade micrObial Sequences (FDA-ARGOS): Supporting development and validation of Infectious Disease Dx tests.</title>
        <authorList>
            <person name="Sciortino C."/>
            <person name="Tallon L."/>
            <person name="Sadzewicz L."/>
            <person name="Vavikolanu K."/>
            <person name="Mehta A."/>
            <person name="Aluvathingal J."/>
            <person name="Nadendla S."/>
            <person name="Nandy P."/>
            <person name="Geyer C."/>
            <person name="Yan Y."/>
            <person name="Sichtig H."/>
        </authorList>
    </citation>
    <scope>NUCLEOTIDE SEQUENCE [LARGE SCALE GENOMIC DNA]</scope>
    <source>
        <strain evidence="14 15">FDAARGOS_640</strain>
    </source>
</reference>
<proteinExistence type="inferred from homology"/>
<dbReference type="PROSITE" id="PS51163">
    <property type="entry name" value="YRDC"/>
    <property type="match status" value="1"/>
</dbReference>
<evidence type="ECO:0000256" key="6">
    <source>
        <dbReference type="ARBA" id="ARBA00022694"/>
    </source>
</evidence>
<evidence type="ECO:0000256" key="3">
    <source>
        <dbReference type="ARBA" id="ARBA00012584"/>
    </source>
</evidence>
<dbReference type="RefSeq" id="WP_150333081.1">
    <property type="nucleotide sequence ID" value="NZ_CP044108.1"/>
</dbReference>
<comment type="catalytic activity">
    <reaction evidence="11">
        <text>L-threonine + hydrogencarbonate + ATP = L-threonylcarbamoyladenylate + diphosphate + H2O</text>
        <dbReference type="Rhea" id="RHEA:36407"/>
        <dbReference type="ChEBI" id="CHEBI:15377"/>
        <dbReference type="ChEBI" id="CHEBI:17544"/>
        <dbReference type="ChEBI" id="CHEBI:30616"/>
        <dbReference type="ChEBI" id="CHEBI:33019"/>
        <dbReference type="ChEBI" id="CHEBI:57926"/>
        <dbReference type="ChEBI" id="CHEBI:73682"/>
        <dbReference type="EC" id="2.7.7.87"/>
    </reaction>
</comment>
<dbReference type="InterPro" id="IPR050156">
    <property type="entry name" value="TC-AMP_synthase_SUA5"/>
</dbReference>
<dbReference type="Proteomes" id="UP000323865">
    <property type="component" value="Chromosome"/>
</dbReference>
<evidence type="ECO:0000256" key="8">
    <source>
        <dbReference type="ARBA" id="ARBA00022741"/>
    </source>
</evidence>
<evidence type="ECO:0000259" key="13">
    <source>
        <dbReference type="PROSITE" id="PS51163"/>
    </source>
</evidence>
<name>A0ABX6A3D4_9MICO</name>
<dbReference type="PIRSF" id="PIRSF004930">
    <property type="entry name" value="Tln_factor_SUA5"/>
    <property type="match status" value="1"/>
</dbReference>
<evidence type="ECO:0000256" key="9">
    <source>
        <dbReference type="ARBA" id="ARBA00022840"/>
    </source>
</evidence>
<keyword evidence="9" id="KW-0067">ATP-binding</keyword>
<dbReference type="SUPFAM" id="SSF55821">
    <property type="entry name" value="YrdC/RibB"/>
    <property type="match status" value="1"/>
</dbReference>
<dbReference type="InterPro" id="IPR006070">
    <property type="entry name" value="Sua5-like_dom"/>
</dbReference>
<keyword evidence="6" id="KW-0819">tRNA processing</keyword>
<keyword evidence="15" id="KW-1185">Reference proteome</keyword>
<feature type="compositionally biased region" description="Basic and acidic residues" evidence="12">
    <location>
        <begin position="211"/>
        <end position="222"/>
    </location>
</feature>
<gene>
    <name evidence="14" type="ORF">FOB48_04960</name>
</gene>
<evidence type="ECO:0000256" key="2">
    <source>
        <dbReference type="ARBA" id="ARBA00007663"/>
    </source>
</evidence>
<evidence type="ECO:0000256" key="4">
    <source>
        <dbReference type="ARBA" id="ARBA00022490"/>
    </source>
</evidence>
<feature type="domain" description="YrdC-like" evidence="13">
    <location>
        <begin position="16"/>
        <end position="201"/>
    </location>
</feature>
<comment type="similarity">
    <text evidence="2">Belongs to the SUA5 family.</text>
</comment>
<protein>
    <recommendedName>
        <fullName evidence="10">L-threonylcarbamoyladenylate synthase</fullName>
        <ecNumber evidence="3">2.7.7.87</ecNumber>
    </recommendedName>
    <alternativeName>
        <fullName evidence="10">L-threonylcarbamoyladenylate synthase</fullName>
    </alternativeName>
</protein>
<dbReference type="Gene3D" id="3.90.870.10">
    <property type="entry name" value="DHBP synthase"/>
    <property type="match status" value="1"/>
</dbReference>
<dbReference type="InterPro" id="IPR017945">
    <property type="entry name" value="DHBP_synth_RibB-like_a/b_dom"/>
</dbReference>
<evidence type="ECO:0000313" key="14">
    <source>
        <dbReference type="EMBL" id="QEU11704.1"/>
    </source>
</evidence>
<sequence>MRHVSVYDYTDESTREAALEAAATAVKDGKLLVLPTDTVYGIGADAFNKDAVQALLDAKGRGRQFPPPVLIGDPNVMHALGFDIPPIIEDLVEEYWPGPLTVIVQAQPSLHWDLGETKGTVALRMPNHEAAIALLKRTGPLAVSSANKHGGEAAKSVMDAAVQLGDAVEVYLDGGKSRIGESSTIIDATVNPPKILRRGALSEEEIVEKLGEIFTPEKPHDPEEVDHVEESVEPGEVQEADGAKAPEDKSTAGEDKADA</sequence>
<keyword evidence="7" id="KW-0548">Nucleotidyltransferase</keyword>
<feature type="region of interest" description="Disordered" evidence="12">
    <location>
        <begin position="211"/>
        <end position="259"/>
    </location>
</feature>
<dbReference type="Pfam" id="PF01300">
    <property type="entry name" value="Sua5_yciO_yrdC"/>
    <property type="match status" value="1"/>
</dbReference>
<accession>A0ABX6A3D4</accession>
<feature type="compositionally biased region" description="Acidic residues" evidence="12">
    <location>
        <begin position="223"/>
        <end position="239"/>
    </location>
</feature>
<evidence type="ECO:0000256" key="7">
    <source>
        <dbReference type="ARBA" id="ARBA00022695"/>
    </source>
</evidence>
<evidence type="ECO:0000256" key="10">
    <source>
        <dbReference type="ARBA" id="ARBA00029774"/>
    </source>
</evidence>
<dbReference type="PANTHER" id="PTHR17490:SF16">
    <property type="entry name" value="THREONYLCARBAMOYL-AMP SYNTHASE"/>
    <property type="match status" value="1"/>
</dbReference>
<dbReference type="PANTHER" id="PTHR17490">
    <property type="entry name" value="SUA5"/>
    <property type="match status" value="1"/>
</dbReference>
<evidence type="ECO:0000256" key="1">
    <source>
        <dbReference type="ARBA" id="ARBA00004496"/>
    </source>
</evidence>
<dbReference type="EC" id="2.7.7.87" evidence="3"/>
<dbReference type="NCBIfam" id="TIGR00057">
    <property type="entry name" value="L-threonylcarbamoyladenylate synthase"/>
    <property type="match status" value="1"/>
</dbReference>
<keyword evidence="8" id="KW-0547">Nucleotide-binding</keyword>
<evidence type="ECO:0000256" key="12">
    <source>
        <dbReference type="SAM" id="MobiDB-lite"/>
    </source>
</evidence>